<accession>A0A7V8HQP6</accession>
<reference evidence="3 4" key="1">
    <citation type="submission" date="2014-03" db="EMBL/GenBank/DDBJ databases">
        <title>Genomics of Bifidobacteria.</title>
        <authorList>
            <person name="Ventura M."/>
            <person name="Milani C."/>
            <person name="Lugli G.A."/>
        </authorList>
    </citation>
    <scope>NUCLEOTIDE SEQUENCE [LARGE SCALE GENOMIC DNA]</scope>
    <source>
        <strain evidence="3 4">LMG 21816</strain>
    </source>
</reference>
<dbReference type="SUPFAM" id="SSF52540">
    <property type="entry name" value="P-loop containing nucleoside triphosphate hydrolases"/>
    <property type="match status" value="1"/>
</dbReference>
<feature type="compositionally biased region" description="Basic and acidic residues" evidence="1">
    <location>
        <begin position="579"/>
        <end position="589"/>
    </location>
</feature>
<organism evidence="3 4">
    <name type="scientific">Bifidobacterium pullorum</name>
    <dbReference type="NCBI Taxonomy" id="78448"/>
    <lineage>
        <taxon>Bacteria</taxon>
        <taxon>Bacillati</taxon>
        <taxon>Actinomycetota</taxon>
        <taxon>Actinomycetes</taxon>
        <taxon>Bifidobacteriales</taxon>
        <taxon>Bifidobacteriaceae</taxon>
        <taxon>Bifidobacterium</taxon>
    </lineage>
</organism>
<comment type="caution">
    <text evidence="3">The sequence shown here is derived from an EMBL/GenBank/DDBJ whole genome shotgun (WGS) entry which is preliminary data.</text>
</comment>
<evidence type="ECO:0000259" key="2">
    <source>
        <dbReference type="Pfam" id="PF09848"/>
    </source>
</evidence>
<feature type="domain" description="Schlafen group 3-like DNA/RNA helicase" evidence="2">
    <location>
        <begin position="288"/>
        <end position="787"/>
    </location>
</feature>
<dbReference type="InterPro" id="IPR018647">
    <property type="entry name" value="SLFN_3-like_DNA/RNA_helicase"/>
</dbReference>
<sequence length="804" mass="92013">MRFCIVKVPYAGVDTENGKTISVDRYREVFETTLETRADAWVSPRTSLEVATEKLIDRYGKEKSHLLNWPTVYIVWFKNTTTAGGSSAKSGNRWYVYVGESQHILDRTVQHITPTKSRTEDIADNQESLHADDADGEVTADHALSRYLETEKNADQRITDAVSNGADVNQYVIWERHFNKSLTLDVENKLIDYMKSIDHVDCLNGRGNPQDEYYTSTYLDSIVSAAWRKLVSKDEDGIFPPEEQIWQSSLYKVSPFHKLGKEQHEALRDIEKTVFDCLDRWRTPEDTRLILVGGAAGTGKTILLSTLFYELANSLNLDSDENTSESANHKQRVCLLVNNEDQRKVYDDMATKQGLQKQSMQCVSRPTKFINDRSLSVGTSSWDYTEIPGEDCRADVVLIDEAHLLFTQKVQSGIESHLHEILRRAKVVVAVFDPEQIMQRKQWWNPNTLRQLGFEENGYVADADSVDSVLTFTGHYSNAKVNDGKEVIITDSYPVSRINLTCQYRIDASDEVIQWIDALSSRCAQLPRLVPEDTTARISMVDEDGDNTLTLSCPYEIKVCSSPEEVFSEINKKRDWVLSRQEDAEETKPAKGRKKKTKRAAVKPRDLCRVVATFDWPYDSGDALGTVDLYYDPDYEWHCDGQRYRGAWRRPNYVDGDPEIPEHVKVFRRRWNRAKDILEDEEREKRQTGESWASDESTKNEVGSYFTIQGFDLNYVGVIIGPSVGYDEDRNCIVYRPEMSCDPGVTSSRKDISTSEDLEYFKRECIRKQLGVLTKRGVHGLYLFAVDPVLQKKLQDSMPFEDVL</sequence>
<protein>
    <recommendedName>
        <fullName evidence="2">Schlafen group 3-like DNA/RNA helicase domain-containing protein</fullName>
    </recommendedName>
</protein>
<dbReference type="InterPro" id="IPR027417">
    <property type="entry name" value="P-loop_NTPase"/>
</dbReference>
<dbReference type="AlphaFoldDB" id="A0A7V8HQP6"/>
<name>A0A7V8HQP6_9BIFI</name>
<evidence type="ECO:0000256" key="1">
    <source>
        <dbReference type="SAM" id="MobiDB-lite"/>
    </source>
</evidence>
<dbReference type="Gene3D" id="3.40.50.300">
    <property type="entry name" value="P-loop containing nucleotide triphosphate hydrolases"/>
    <property type="match status" value="1"/>
</dbReference>
<evidence type="ECO:0000313" key="4">
    <source>
        <dbReference type="Proteomes" id="UP000029109"/>
    </source>
</evidence>
<proteinExistence type="predicted"/>
<dbReference type="Proteomes" id="UP000029109">
    <property type="component" value="Unassembled WGS sequence"/>
</dbReference>
<feature type="region of interest" description="Disordered" evidence="1">
    <location>
        <begin position="579"/>
        <end position="599"/>
    </location>
</feature>
<evidence type="ECO:0000313" key="3">
    <source>
        <dbReference type="EMBL" id="KFI83438.1"/>
    </source>
</evidence>
<gene>
    <name evidence="3" type="ORF">BPULL_1610</name>
</gene>
<dbReference type="Pfam" id="PF09848">
    <property type="entry name" value="SLFN-g3_helicase"/>
    <property type="match status" value="1"/>
</dbReference>
<dbReference type="EMBL" id="JGZJ01000006">
    <property type="protein sequence ID" value="KFI83438.1"/>
    <property type="molecule type" value="Genomic_DNA"/>
</dbReference>
<feature type="compositionally biased region" description="Basic residues" evidence="1">
    <location>
        <begin position="590"/>
        <end position="599"/>
    </location>
</feature>